<dbReference type="Pfam" id="PF00076">
    <property type="entry name" value="RRM_1"/>
    <property type="match status" value="1"/>
</dbReference>
<dbReference type="InterPro" id="IPR000504">
    <property type="entry name" value="RRM_dom"/>
</dbReference>
<evidence type="ECO:0000256" key="1">
    <source>
        <dbReference type="ARBA" id="ARBA00022884"/>
    </source>
</evidence>
<dbReference type="Proteomes" id="UP000265520">
    <property type="component" value="Unassembled WGS sequence"/>
</dbReference>
<name>A0A392S6H7_9FABA</name>
<dbReference type="Gene3D" id="3.30.70.330">
    <property type="match status" value="1"/>
</dbReference>
<dbReference type="InterPro" id="IPR051229">
    <property type="entry name" value="ALYREF_mRNA_export"/>
</dbReference>
<organism evidence="3 4">
    <name type="scientific">Trifolium medium</name>
    <dbReference type="NCBI Taxonomy" id="97028"/>
    <lineage>
        <taxon>Eukaryota</taxon>
        <taxon>Viridiplantae</taxon>
        <taxon>Streptophyta</taxon>
        <taxon>Embryophyta</taxon>
        <taxon>Tracheophyta</taxon>
        <taxon>Spermatophyta</taxon>
        <taxon>Magnoliopsida</taxon>
        <taxon>eudicotyledons</taxon>
        <taxon>Gunneridae</taxon>
        <taxon>Pentapetalae</taxon>
        <taxon>rosids</taxon>
        <taxon>fabids</taxon>
        <taxon>Fabales</taxon>
        <taxon>Fabaceae</taxon>
        <taxon>Papilionoideae</taxon>
        <taxon>50 kb inversion clade</taxon>
        <taxon>NPAAA clade</taxon>
        <taxon>Hologalegina</taxon>
        <taxon>IRL clade</taxon>
        <taxon>Trifolieae</taxon>
        <taxon>Trifolium</taxon>
    </lineage>
</organism>
<keyword evidence="1" id="KW-0694">RNA-binding</keyword>
<dbReference type="PANTHER" id="PTHR19965:SF35">
    <property type="entry name" value="RNA ANNEALING PROTEIN YRA1"/>
    <property type="match status" value="1"/>
</dbReference>
<protein>
    <submittedName>
        <fullName evidence="3">THO complex subunit 4-like</fullName>
    </submittedName>
</protein>
<feature type="domain" description="RRM" evidence="2">
    <location>
        <begin position="5"/>
        <end position="42"/>
    </location>
</feature>
<dbReference type="InterPro" id="IPR012677">
    <property type="entry name" value="Nucleotide-bd_a/b_plait_sf"/>
</dbReference>
<dbReference type="PANTHER" id="PTHR19965">
    <property type="entry name" value="RNA AND EXPORT FACTOR BINDING PROTEIN"/>
    <property type="match status" value="1"/>
</dbReference>
<evidence type="ECO:0000313" key="3">
    <source>
        <dbReference type="EMBL" id="MCI44438.1"/>
    </source>
</evidence>
<dbReference type="EMBL" id="LXQA010330637">
    <property type="protein sequence ID" value="MCI44438.1"/>
    <property type="molecule type" value="Genomic_DNA"/>
</dbReference>
<reference evidence="3 4" key="1">
    <citation type="journal article" date="2018" name="Front. Plant Sci.">
        <title>Red Clover (Trifolium pratense) and Zigzag Clover (T. medium) - A Picture of Genomic Similarities and Differences.</title>
        <authorList>
            <person name="Dluhosova J."/>
            <person name="Istvanek J."/>
            <person name="Nedelnik J."/>
            <person name="Repkova J."/>
        </authorList>
    </citation>
    <scope>NUCLEOTIDE SEQUENCE [LARGE SCALE GENOMIC DNA]</scope>
    <source>
        <strain evidence="4">cv. 10/8</strain>
        <tissue evidence="3">Leaf</tissue>
    </source>
</reference>
<comment type="caution">
    <text evidence="3">The sequence shown here is derived from an EMBL/GenBank/DDBJ whole genome shotgun (WGS) entry which is preliminary data.</text>
</comment>
<evidence type="ECO:0000259" key="2">
    <source>
        <dbReference type="Pfam" id="PF00076"/>
    </source>
</evidence>
<accession>A0A392S6H7</accession>
<dbReference type="SUPFAM" id="SSF54928">
    <property type="entry name" value="RNA-binding domain, RBD"/>
    <property type="match status" value="1"/>
</dbReference>
<proteinExistence type="predicted"/>
<feature type="non-terminal residue" evidence="3">
    <location>
        <position position="1"/>
    </location>
</feature>
<evidence type="ECO:0000313" key="4">
    <source>
        <dbReference type="Proteomes" id="UP000265520"/>
    </source>
</evidence>
<keyword evidence="4" id="KW-1185">Reference proteome</keyword>
<dbReference type="GO" id="GO:0003729">
    <property type="term" value="F:mRNA binding"/>
    <property type="evidence" value="ECO:0007669"/>
    <property type="project" value="TreeGrafter"/>
</dbReference>
<dbReference type="InterPro" id="IPR035979">
    <property type="entry name" value="RBD_domain_sf"/>
</dbReference>
<dbReference type="GO" id="GO:0005634">
    <property type="term" value="C:nucleus"/>
    <property type="evidence" value="ECO:0007669"/>
    <property type="project" value="TreeGrafter"/>
</dbReference>
<dbReference type="GO" id="GO:0006406">
    <property type="term" value="P:mRNA export from nucleus"/>
    <property type="evidence" value="ECO:0007669"/>
    <property type="project" value="TreeGrafter"/>
</dbReference>
<dbReference type="AlphaFoldDB" id="A0A392S6H7"/>
<sequence length="72" mass="7647">HGVHYDRSGRSKGTAEVVFSRRQDAVAAVKRYNNVQLDGKPMKIEIVGTNISTPGAAPVVNAAIGNFNAVPQ</sequence>
<feature type="non-terminal residue" evidence="3">
    <location>
        <position position="72"/>
    </location>
</feature>